<dbReference type="OrthoDB" id="9805309at2"/>
<dbReference type="CDD" id="cd00093">
    <property type="entry name" value="HTH_XRE"/>
    <property type="match status" value="1"/>
</dbReference>
<protein>
    <submittedName>
        <fullName evidence="2">XRE family transcriptional regulator</fullName>
    </submittedName>
</protein>
<sequence length="76" mass="9007">MIRFRLKELIAEKEFQEGRRVTVHEISEATGIARTTLSRILNQPGWSTRTEYLDRLCAYFDCRIEELVEYVPDTNK</sequence>
<accession>A0A3E1K755</accession>
<comment type="caution">
    <text evidence="2">The sequence shown here is derived from an EMBL/GenBank/DDBJ whole genome shotgun (WGS) entry which is preliminary data.</text>
</comment>
<reference evidence="2 3" key="1">
    <citation type="submission" date="2018-08" db="EMBL/GenBank/DDBJ databases">
        <title>Wenzhouxiangella salilacus sp. nov., a novel bacterium isolated from a saline lake in Xinjiang Province, China.</title>
        <authorList>
            <person name="Han S."/>
        </authorList>
    </citation>
    <scope>NUCLEOTIDE SEQUENCE [LARGE SCALE GENOMIC DNA]</scope>
    <source>
        <strain evidence="2 3">XDB06</strain>
    </source>
</reference>
<organism evidence="2 3">
    <name type="scientific">Wenzhouxiangella sediminis</name>
    <dbReference type="NCBI Taxonomy" id="1792836"/>
    <lineage>
        <taxon>Bacteria</taxon>
        <taxon>Pseudomonadati</taxon>
        <taxon>Pseudomonadota</taxon>
        <taxon>Gammaproteobacteria</taxon>
        <taxon>Chromatiales</taxon>
        <taxon>Wenzhouxiangellaceae</taxon>
        <taxon>Wenzhouxiangella</taxon>
    </lineage>
</organism>
<dbReference type="Pfam" id="PF13443">
    <property type="entry name" value="HTH_26"/>
    <property type="match status" value="1"/>
</dbReference>
<name>A0A3E1K755_9GAMM</name>
<dbReference type="SUPFAM" id="SSF47413">
    <property type="entry name" value="lambda repressor-like DNA-binding domains"/>
    <property type="match status" value="1"/>
</dbReference>
<dbReference type="PROSITE" id="PS50943">
    <property type="entry name" value="HTH_CROC1"/>
    <property type="match status" value="1"/>
</dbReference>
<evidence type="ECO:0000313" key="2">
    <source>
        <dbReference type="EMBL" id="RFF29779.1"/>
    </source>
</evidence>
<dbReference type="GO" id="GO:0003677">
    <property type="term" value="F:DNA binding"/>
    <property type="evidence" value="ECO:0007669"/>
    <property type="project" value="InterPro"/>
</dbReference>
<dbReference type="AlphaFoldDB" id="A0A3E1K755"/>
<evidence type="ECO:0000313" key="3">
    <source>
        <dbReference type="Proteomes" id="UP000260351"/>
    </source>
</evidence>
<dbReference type="EMBL" id="QUZK01000042">
    <property type="protein sequence ID" value="RFF29779.1"/>
    <property type="molecule type" value="Genomic_DNA"/>
</dbReference>
<dbReference type="Gene3D" id="1.10.260.40">
    <property type="entry name" value="lambda repressor-like DNA-binding domains"/>
    <property type="match status" value="1"/>
</dbReference>
<feature type="domain" description="HTH cro/C1-type" evidence="1">
    <location>
        <begin position="13"/>
        <end position="67"/>
    </location>
</feature>
<dbReference type="InterPro" id="IPR001387">
    <property type="entry name" value="Cro/C1-type_HTH"/>
</dbReference>
<evidence type="ECO:0000259" key="1">
    <source>
        <dbReference type="PROSITE" id="PS50943"/>
    </source>
</evidence>
<dbReference type="RefSeq" id="WP_116651363.1">
    <property type="nucleotide sequence ID" value="NZ_QUZK01000042.1"/>
</dbReference>
<dbReference type="Proteomes" id="UP000260351">
    <property type="component" value="Unassembled WGS sequence"/>
</dbReference>
<keyword evidence="3" id="KW-1185">Reference proteome</keyword>
<gene>
    <name evidence="2" type="ORF">DZC52_11480</name>
</gene>
<proteinExistence type="predicted"/>
<dbReference type="InterPro" id="IPR010982">
    <property type="entry name" value="Lambda_DNA-bd_dom_sf"/>
</dbReference>